<keyword evidence="4" id="KW-1185">Reference proteome</keyword>
<accession>A0ABR9G580</accession>
<evidence type="ECO:0000313" key="4">
    <source>
        <dbReference type="Proteomes" id="UP000651010"/>
    </source>
</evidence>
<dbReference type="Pfam" id="PF01757">
    <property type="entry name" value="Acyl_transf_3"/>
    <property type="match status" value="1"/>
</dbReference>
<dbReference type="Proteomes" id="UP000651010">
    <property type="component" value="Unassembled WGS sequence"/>
</dbReference>
<evidence type="ECO:0000256" key="1">
    <source>
        <dbReference type="SAM" id="Phobius"/>
    </source>
</evidence>
<keyword evidence="1" id="KW-0812">Transmembrane</keyword>
<comment type="caution">
    <text evidence="3">The sequence shown here is derived from an EMBL/GenBank/DDBJ whole genome shotgun (WGS) entry which is preliminary data.</text>
</comment>
<dbReference type="InterPro" id="IPR050879">
    <property type="entry name" value="Acyltransferase_3"/>
</dbReference>
<feature type="transmembrane region" description="Helical" evidence="1">
    <location>
        <begin position="154"/>
        <end position="175"/>
    </location>
</feature>
<sequence>MKAKQQNTDIECLRAVAVLGVAFHHMQGNLFHPGLPQLQGFLQHFSYWFGVDLFLAISGYVIGRSLLPQLRSPGERLPQQWTVVMAFWIRRAWRLLPSAWLWLAIILGATVLTNRSGAFGSLHANLMASLAGVLNVANLRFADAFFRYEYGTSFVYWSLSLEEQFYLLLPLLVLCLRRRIDLLMIALVVMQFLLFRTPLWMALRTDAIALGVLLSMAESSIAYARAEPAFLLRLGALRVIMPMALLTLLAMLAAPALQDLQWRISAIAAISAALVWLASYDKDYLLPAGRLKQLLTWIGHRSYAIYLIHIPAYFFLREVAFRADLAVTAPLHALAWAATGVALTLALADLNYRFLEQPLRRHGRAVADRYLSRRGVHRAKATTAPPDLVLPVSAEGTP</sequence>
<gene>
    <name evidence="3" type="ORF">IGX34_02325</name>
</gene>
<reference evidence="3 4" key="1">
    <citation type="submission" date="2020-09" db="EMBL/GenBank/DDBJ databases">
        <title>Dyella sp. 7MK23 isolated from forest soil.</title>
        <authorList>
            <person name="Fu J."/>
        </authorList>
    </citation>
    <scope>NUCLEOTIDE SEQUENCE [LARGE SCALE GENOMIC DNA]</scope>
    <source>
        <strain evidence="3 4">7MK23</strain>
    </source>
</reference>
<keyword evidence="1" id="KW-1133">Transmembrane helix</keyword>
<keyword evidence="1" id="KW-0472">Membrane</keyword>
<keyword evidence="3" id="KW-0808">Transferase</keyword>
<dbReference type="EMBL" id="JACZZA010000001">
    <property type="protein sequence ID" value="MBE1159203.1"/>
    <property type="molecule type" value="Genomic_DNA"/>
</dbReference>
<feature type="transmembrane region" description="Helical" evidence="1">
    <location>
        <begin position="236"/>
        <end position="254"/>
    </location>
</feature>
<keyword evidence="3" id="KW-0012">Acyltransferase</keyword>
<feature type="transmembrane region" description="Helical" evidence="1">
    <location>
        <begin position="260"/>
        <end position="280"/>
    </location>
</feature>
<protein>
    <submittedName>
        <fullName evidence="3">Acyltransferase</fullName>
    </submittedName>
</protein>
<dbReference type="PANTHER" id="PTHR23028:SF53">
    <property type="entry name" value="ACYL_TRANSF_3 DOMAIN-CONTAINING PROTEIN"/>
    <property type="match status" value="1"/>
</dbReference>
<evidence type="ECO:0000313" key="3">
    <source>
        <dbReference type="EMBL" id="MBE1159203.1"/>
    </source>
</evidence>
<feature type="transmembrane region" description="Helical" evidence="1">
    <location>
        <begin position="182"/>
        <end position="201"/>
    </location>
</feature>
<feature type="transmembrane region" description="Helical" evidence="1">
    <location>
        <begin position="92"/>
        <end position="112"/>
    </location>
</feature>
<evidence type="ECO:0000259" key="2">
    <source>
        <dbReference type="Pfam" id="PF01757"/>
    </source>
</evidence>
<name>A0ABR9G580_9GAMM</name>
<dbReference type="PANTHER" id="PTHR23028">
    <property type="entry name" value="ACETYLTRANSFERASE"/>
    <property type="match status" value="1"/>
</dbReference>
<dbReference type="GO" id="GO:0016746">
    <property type="term" value="F:acyltransferase activity"/>
    <property type="evidence" value="ECO:0007669"/>
    <property type="project" value="UniProtKB-KW"/>
</dbReference>
<dbReference type="InterPro" id="IPR002656">
    <property type="entry name" value="Acyl_transf_3_dom"/>
</dbReference>
<organism evidence="3 4">
    <name type="scientific">Dyella acidiphila</name>
    <dbReference type="NCBI Taxonomy" id="2775866"/>
    <lineage>
        <taxon>Bacteria</taxon>
        <taxon>Pseudomonadati</taxon>
        <taxon>Pseudomonadota</taxon>
        <taxon>Gammaproteobacteria</taxon>
        <taxon>Lysobacterales</taxon>
        <taxon>Rhodanobacteraceae</taxon>
        <taxon>Dyella</taxon>
    </lineage>
</organism>
<dbReference type="RefSeq" id="WP_192554045.1">
    <property type="nucleotide sequence ID" value="NZ_JACZZA010000001.1"/>
</dbReference>
<feature type="transmembrane region" description="Helical" evidence="1">
    <location>
        <begin position="45"/>
        <end position="63"/>
    </location>
</feature>
<feature type="domain" description="Acyltransferase 3" evidence="2">
    <location>
        <begin position="8"/>
        <end position="347"/>
    </location>
</feature>
<feature type="transmembrane region" description="Helical" evidence="1">
    <location>
        <begin position="301"/>
        <end position="321"/>
    </location>
</feature>
<feature type="transmembrane region" description="Helical" evidence="1">
    <location>
        <begin position="333"/>
        <end position="352"/>
    </location>
</feature>
<proteinExistence type="predicted"/>